<organism evidence="4 5">
    <name type="scientific">Mytilus edulis</name>
    <name type="common">Blue mussel</name>
    <dbReference type="NCBI Taxonomy" id="6550"/>
    <lineage>
        <taxon>Eukaryota</taxon>
        <taxon>Metazoa</taxon>
        <taxon>Spiralia</taxon>
        <taxon>Lophotrochozoa</taxon>
        <taxon>Mollusca</taxon>
        <taxon>Bivalvia</taxon>
        <taxon>Autobranchia</taxon>
        <taxon>Pteriomorphia</taxon>
        <taxon>Mytilida</taxon>
        <taxon>Mytiloidea</taxon>
        <taxon>Mytilidae</taxon>
        <taxon>Mytilinae</taxon>
        <taxon>Mytilus</taxon>
    </lineage>
</organism>
<protein>
    <recommendedName>
        <fullName evidence="3">C17orf113 probable zinc finger domain-containing protein</fullName>
    </recommendedName>
</protein>
<dbReference type="AlphaFoldDB" id="A0A8S3UP71"/>
<dbReference type="InterPro" id="IPR057456">
    <property type="entry name" value="Znf_C17orf113"/>
</dbReference>
<dbReference type="OrthoDB" id="10051404at2759"/>
<evidence type="ECO:0000256" key="2">
    <source>
        <dbReference type="SAM" id="MobiDB-lite"/>
    </source>
</evidence>
<dbReference type="EMBL" id="CAJPWZ010002893">
    <property type="protein sequence ID" value="CAG2247245.1"/>
    <property type="molecule type" value="Genomic_DNA"/>
</dbReference>
<feature type="coiled-coil region" evidence="1">
    <location>
        <begin position="1"/>
        <end position="162"/>
    </location>
</feature>
<keyword evidence="5" id="KW-1185">Reference proteome</keyword>
<reference evidence="4" key="1">
    <citation type="submission" date="2021-03" db="EMBL/GenBank/DDBJ databases">
        <authorList>
            <person name="Bekaert M."/>
        </authorList>
    </citation>
    <scope>NUCLEOTIDE SEQUENCE</scope>
</reference>
<dbReference type="SUPFAM" id="SSF53098">
    <property type="entry name" value="Ribonuclease H-like"/>
    <property type="match status" value="1"/>
</dbReference>
<name>A0A8S3UP71_MYTED</name>
<comment type="caution">
    <text evidence="4">The sequence shown here is derived from an EMBL/GenBank/DDBJ whole genome shotgun (WGS) entry which is preliminary data.</text>
</comment>
<evidence type="ECO:0000313" key="4">
    <source>
        <dbReference type="EMBL" id="CAG2247245.1"/>
    </source>
</evidence>
<sequence length="864" mass="98912">MEETAANLQELNNLREETKFQKQQLEQLQEKLFNNKKLLSQRDLKIEELQNQMDHLSGKMNGISSELDRIKSDGEGAVLQRCQEEIVRLKEDNQRLAIDFEKAKKLLETSHRKVRHMEVKLQNEQKQSKGRVQQEEETVMALREESRQKDEQTMKMRRALKENGPTGMTCTICARYDKHGTFVTGCQNYKRDSINQHEKSESHKVNVIKFNGQKNPENSEGAKALRTLNQLTVNRLMLKFRNVFALCKKGRPYTDYSMLCDLDESKGLEIGSQYRTDKKAAEFASFIAKAEVSKIAEGMKDVRFISAISDGSTDSSYQEAEIVFIRHCHKGDIKVNFHCYNVGNEKIDDDYAKKIVACGTDGASVMLGSKTGAVQRIREAVGRPWLIAVHCSGHKLELAFKDTIKKKINLYDKISLFLLNIYYFYRNSCLNRAALKDSFKILNQTVILPIRTGGTRWMAHLKKAIECFLKGYDAITQHLNQQLQNPDDKIYTSDKGNKAKFFLKVVNSKSVWYMLHFLMDVLTILVDVSKLFQEKTATISRILVNIEVAVEQITKLKTRLWETAHDHLLGNLTSFESARRIFVTNILTALNCRFVENPGILKTCGVIDLLKFPLNTDEAKDYGDHEIAELVDYFRSGLIEAGVEVGMIEMEWTKLKHNLITRFKDPGSTTWKELNQMCSGECSNLLSLVDLILSIPASSADAERGFNRLKMAKSDWRSKLSDANLSDQLTIMLEAPSILLFDPVPAINLWSMTPRRSQTRNDSNHIIKPVNNPVENPANDVVVDDNSAIETTEDEMEIEIMNRARRVVKLIEMIDNEPYESDNDLYLDESDDDDELQYKDIDDRRTDQCNAFSDFCEQLETSSI</sequence>
<feature type="domain" description="C17orf113 probable zinc finger" evidence="3">
    <location>
        <begin position="163"/>
        <end position="207"/>
    </location>
</feature>
<evidence type="ECO:0000256" key="1">
    <source>
        <dbReference type="SAM" id="Coils"/>
    </source>
</evidence>
<accession>A0A8S3UP71</accession>
<evidence type="ECO:0000313" key="5">
    <source>
        <dbReference type="Proteomes" id="UP000683360"/>
    </source>
</evidence>
<dbReference type="PANTHER" id="PTHR46880">
    <property type="entry name" value="RAS-ASSOCIATING DOMAIN-CONTAINING PROTEIN"/>
    <property type="match status" value="1"/>
</dbReference>
<keyword evidence="1" id="KW-0175">Coiled coil</keyword>
<dbReference type="PANTHER" id="PTHR46880:SF9">
    <property type="entry name" value="ZINC FINGER PROTEIN 862"/>
    <property type="match status" value="1"/>
</dbReference>
<dbReference type="Pfam" id="PF25431">
    <property type="entry name" value="zf-C17orf113"/>
    <property type="match status" value="1"/>
</dbReference>
<dbReference type="Proteomes" id="UP000683360">
    <property type="component" value="Unassembled WGS sequence"/>
</dbReference>
<evidence type="ECO:0000259" key="3">
    <source>
        <dbReference type="Pfam" id="PF25431"/>
    </source>
</evidence>
<dbReference type="InterPro" id="IPR012337">
    <property type="entry name" value="RNaseH-like_sf"/>
</dbReference>
<proteinExistence type="predicted"/>
<feature type="region of interest" description="Disordered" evidence="2">
    <location>
        <begin position="758"/>
        <end position="777"/>
    </location>
</feature>
<gene>
    <name evidence="4" type="ORF">MEDL_59170</name>
</gene>